<feature type="signal peptide" evidence="1">
    <location>
        <begin position="1"/>
        <end position="19"/>
    </location>
</feature>
<evidence type="ECO:0000313" key="2">
    <source>
        <dbReference type="EMBL" id="KAK1932685.1"/>
    </source>
</evidence>
<keyword evidence="1" id="KW-0732">Signal</keyword>
<evidence type="ECO:0000256" key="1">
    <source>
        <dbReference type="SAM" id="SignalP"/>
    </source>
</evidence>
<proteinExistence type="predicted"/>
<keyword evidence="3" id="KW-1185">Reference proteome</keyword>
<gene>
    <name evidence="2" type="ORF">X943_000359</name>
</gene>
<evidence type="ECO:0000313" key="3">
    <source>
        <dbReference type="Proteomes" id="UP001195914"/>
    </source>
</evidence>
<accession>A0AAD9G6D9</accession>
<organism evidence="2 3">
    <name type="scientific">Babesia divergens</name>
    <dbReference type="NCBI Taxonomy" id="32595"/>
    <lineage>
        <taxon>Eukaryota</taxon>
        <taxon>Sar</taxon>
        <taxon>Alveolata</taxon>
        <taxon>Apicomplexa</taxon>
        <taxon>Aconoidasida</taxon>
        <taxon>Piroplasmida</taxon>
        <taxon>Babesiidae</taxon>
        <taxon>Babesia</taxon>
    </lineage>
</organism>
<feature type="chain" id="PRO_5041956406" evidence="1">
    <location>
        <begin position="20"/>
        <end position="253"/>
    </location>
</feature>
<reference evidence="2" key="2">
    <citation type="submission" date="2021-05" db="EMBL/GenBank/DDBJ databases">
        <authorList>
            <person name="Pain A."/>
        </authorList>
    </citation>
    <scope>NUCLEOTIDE SEQUENCE</scope>
    <source>
        <strain evidence="2">1802A</strain>
    </source>
</reference>
<sequence>MRILGGICSLRLRAACGSAVSVSSGCAISGAIPPAKAVFRGHRYNHSVASICSRVSTICEPLRVTERKNVRLVKDHDEFHSSVYSLPERETAKTEDLIVSVFVSKQNTASLSVLDCVDRLSLEFPANTFLVIDADQVPRAAYDADLQQFPAALLSFGGDLYRRLIQENGGYPPDWQGTLQWELPPTSSDGSPSVDCVLPGMFYKSVKDGIVSFGNAFNGKDISSIRSRCGTHSYTHGIDTDNLNVKRVGWPTE</sequence>
<dbReference type="Proteomes" id="UP001195914">
    <property type="component" value="Unassembled WGS sequence"/>
</dbReference>
<name>A0AAD9G6D9_BABDI</name>
<protein>
    <submittedName>
        <fullName evidence="2">Uncharacterized protein</fullName>
    </submittedName>
</protein>
<comment type="caution">
    <text evidence="2">The sequence shown here is derived from an EMBL/GenBank/DDBJ whole genome shotgun (WGS) entry which is preliminary data.</text>
</comment>
<reference evidence="2" key="1">
    <citation type="journal article" date="2014" name="Nucleic Acids Res.">
        <title>The evolutionary dynamics of variant antigen genes in Babesia reveal a history of genomic innovation underlying host-parasite interaction.</title>
        <authorList>
            <person name="Jackson A.P."/>
            <person name="Otto T.D."/>
            <person name="Darby A."/>
            <person name="Ramaprasad A."/>
            <person name="Xia D."/>
            <person name="Echaide I.E."/>
            <person name="Farber M."/>
            <person name="Gahlot S."/>
            <person name="Gamble J."/>
            <person name="Gupta D."/>
            <person name="Gupta Y."/>
            <person name="Jackson L."/>
            <person name="Malandrin L."/>
            <person name="Malas T.B."/>
            <person name="Moussa E."/>
            <person name="Nair M."/>
            <person name="Reid A.J."/>
            <person name="Sanders M."/>
            <person name="Sharma J."/>
            <person name="Tracey A."/>
            <person name="Quail M.A."/>
            <person name="Weir W."/>
            <person name="Wastling J.M."/>
            <person name="Hall N."/>
            <person name="Willadsen P."/>
            <person name="Lingelbach K."/>
            <person name="Shiels B."/>
            <person name="Tait A."/>
            <person name="Berriman M."/>
            <person name="Allred D.R."/>
            <person name="Pain A."/>
        </authorList>
    </citation>
    <scope>NUCLEOTIDE SEQUENCE</scope>
    <source>
        <strain evidence="2">1802A</strain>
    </source>
</reference>
<dbReference type="PROSITE" id="PS51257">
    <property type="entry name" value="PROKAR_LIPOPROTEIN"/>
    <property type="match status" value="1"/>
</dbReference>
<dbReference type="AlphaFoldDB" id="A0AAD9G6D9"/>
<dbReference type="EMBL" id="JAHBMH010000073">
    <property type="protein sequence ID" value="KAK1932685.1"/>
    <property type="molecule type" value="Genomic_DNA"/>
</dbReference>